<reference evidence="1 2" key="1">
    <citation type="journal article" date="2018" name="Nat. Ecol. Evol.">
        <title>Pezizomycetes genomes reveal the molecular basis of ectomycorrhizal truffle lifestyle.</title>
        <authorList>
            <person name="Murat C."/>
            <person name="Payen T."/>
            <person name="Noel B."/>
            <person name="Kuo A."/>
            <person name="Morin E."/>
            <person name="Chen J."/>
            <person name="Kohler A."/>
            <person name="Krizsan K."/>
            <person name="Balestrini R."/>
            <person name="Da Silva C."/>
            <person name="Montanini B."/>
            <person name="Hainaut M."/>
            <person name="Levati E."/>
            <person name="Barry K.W."/>
            <person name="Belfiori B."/>
            <person name="Cichocki N."/>
            <person name="Clum A."/>
            <person name="Dockter R.B."/>
            <person name="Fauchery L."/>
            <person name="Guy J."/>
            <person name="Iotti M."/>
            <person name="Le Tacon F."/>
            <person name="Lindquist E.A."/>
            <person name="Lipzen A."/>
            <person name="Malagnac F."/>
            <person name="Mello A."/>
            <person name="Molinier V."/>
            <person name="Miyauchi S."/>
            <person name="Poulain J."/>
            <person name="Riccioni C."/>
            <person name="Rubini A."/>
            <person name="Sitrit Y."/>
            <person name="Splivallo R."/>
            <person name="Traeger S."/>
            <person name="Wang M."/>
            <person name="Zifcakova L."/>
            <person name="Wipf D."/>
            <person name="Zambonelli A."/>
            <person name="Paolocci F."/>
            <person name="Nowrousian M."/>
            <person name="Ottonello S."/>
            <person name="Baldrian P."/>
            <person name="Spatafora J.W."/>
            <person name="Henrissat B."/>
            <person name="Nagy L.G."/>
            <person name="Aury J.M."/>
            <person name="Wincker P."/>
            <person name="Grigoriev I.V."/>
            <person name="Bonfante P."/>
            <person name="Martin F.M."/>
        </authorList>
    </citation>
    <scope>NUCLEOTIDE SEQUENCE [LARGE SCALE GENOMIC DNA]</scope>
    <source>
        <strain evidence="1 2">ATCC MYA-4762</strain>
    </source>
</reference>
<dbReference type="Proteomes" id="UP000267821">
    <property type="component" value="Unassembled WGS sequence"/>
</dbReference>
<dbReference type="AlphaFoldDB" id="A0A3N4LC27"/>
<sequence>MCQYELWVYTRCRSSSPPVPALPPSFPQQFLCLPPDQLEAHSPTYPVSSLAHTWPHTAYYRVTKCLLSPECAPPRSLITSHGAVPIRVRHSYCHTCYEILRETIDGDGELCFPIGSNNWLSHTGKSTGRCWRMDERAARGDVIVDLDYSTGIDWGVEFDPASRKARIAAENVRKRRWKGWEAWGVPYVVPSPRVAQAGAS</sequence>
<dbReference type="EMBL" id="ML121571">
    <property type="protein sequence ID" value="RPB20430.1"/>
    <property type="molecule type" value="Genomic_DNA"/>
</dbReference>
<dbReference type="InParanoid" id="A0A3N4LC27"/>
<evidence type="ECO:0000313" key="2">
    <source>
        <dbReference type="Proteomes" id="UP000267821"/>
    </source>
</evidence>
<protein>
    <submittedName>
        <fullName evidence="1">Uncharacterized protein</fullName>
    </submittedName>
</protein>
<keyword evidence="2" id="KW-1185">Reference proteome</keyword>
<organism evidence="1 2">
    <name type="scientific">Terfezia boudieri ATCC MYA-4762</name>
    <dbReference type="NCBI Taxonomy" id="1051890"/>
    <lineage>
        <taxon>Eukaryota</taxon>
        <taxon>Fungi</taxon>
        <taxon>Dikarya</taxon>
        <taxon>Ascomycota</taxon>
        <taxon>Pezizomycotina</taxon>
        <taxon>Pezizomycetes</taxon>
        <taxon>Pezizales</taxon>
        <taxon>Pezizaceae</taxon>
        <taxon>Terfezia</taxon>
    </lineage>
</organism>
<dbReference type="OrthoDB" id="5276691at2759"/>
<evidence type="ECO:0000313" key="1">
    <source>
        <dbReference type="EMBL" id="RPB20430.1"/>
    </source>
</evidence>
<gene>
    <name evidence="1" type="ORF">L211DRAFT_792106</name>
</gene>
<accession>A0A3N4LC27</accession>
<proteinExistence type="predicted"/>
<name>A0A3N4LC27_9PEZI</name>